<evidence type="ECO:0000259" key="2">
    <source>
        <dbReference type="PROSITE" id="PS50111"/>
    </source>
</evidence>
<feature type="domain" description="PAC" evidence="4">
    <location>
        <begin position="80"/>
        <end position="132"/>
    </location>
</feature>
<reference evidence="5" key="1">
    <citation type="submission" date="2020-11" db="EMBL/GenBank/DDBJ databases">
        <title>Complete genome sequence of a novel pathogenic Methylobacterium strain isolated from rice in Vietnam.</title>
        <authorList>
            <person name="Lai K."/>
            <person name="Okazaki S."/>
            <person name="Higashi K."/>
            <person name="Mori H."/>
            <person name="Toyoda A."/>
            <person name="Kurokawa K."/>
        </authorList>
    </citation>
    <scope>NUCLEOTIDE SEQUENCE</scope>
    <source>
        <strain evidence="5">VL1</strain>
    </source>
</reference>
<dbReference type="InterPro" id="IPR000700">
    <property type="entry name" value="PAS-assoc_C"/>
</dbReference>
<name>A0A8H9CAA8_9HYPH</name>
<dbReference type="InterPro" id="IPR035965">
    <property type="entry name" value="PAS-like_dom_sf"/>
</dbReference>
<dbReference type="SMART" id="SM00091">
    <property type="entry name" value="PAS"/>
    <property type="match status" value="4"/>
</dbReference>
<protein>
    <submittedName>
        <fullName evidence="5">Chemotaxis protein</fullName>
    </submittedName>
</protein>
<dbReference type="PANTHER" id="PTHR24422">
    <property type="entry name" value="CHEMOTAXIS PROTEIN METHYLTRANSFERASE"/>
    <property type="match status" value="1"/>
</dbReference>
<evidence type="ECO:0000259" key="4">
    <source>
        <dbReference type="PROSITE" id="PS50113"/>
    </source>
</evidence>
<dbReference type="Gene3D" id="3.30.450.20">
    <property type="entry name" value="PAS domain"/>
    <property type="match status" value="4"/>
</dbReference>
<proteinExistence type="predicted"/>
<gene>
    <name evidence="5" type="ORF">mvi_57210</name>
</gene>
<dbReference type="KEGG" id="mind:mvi_57210"/>
<dbReference type="InterPro" id="IPR004090">
    <property type="entry name" value="Chemotax_Me-accpt_rcpt"/>
</dbReference>
<dbReference type="InterPro" id="IPR001610">
    <property type="entry name" value="PAC"/>
</dbReference>
<dbReference type="GO" id="GO:0004888">
    <property type="term" value="F:transmembrane signaling receptor activity"/>
    <property type="evidence" value="ECO:0007669"/>
    <property type="project" value="InterPro"/>
</dbReference>
<dbReference type="AlphaFoldDB" id="A0A8H9CAA8"/>
<feature type="domain" description="PAS" evidence="3">
    <location>
        <begin position="143"/>
        <end position="173"/>
    </location>
</feature>
<dbReference type="Pfam" id="PF08448">
    <property type="entry name" value="PAS_4"/>
    <property type="match status" value="1"/>
</dbReference>
<dbReference type="SMART" id="SM00086">
    <property type="entry name" value="PAC"/>
    <property type="match status" value="4"/>
</dbReference>
<feature type="domain" description="PAC" evidence="4">
    <location>
        <begin position="446"/>
        <end position="498"/>
    </location>
</feature>
<dbReference type="PROSITE" id="PS50112">
    <property type="entry name" value="PAS"/>
    <property type="match status" value="4"/>
</dbReference>
<dbReference type="InterPro" id="IPR000014">
    <property type="entry name" value="PAS"/>
</dbReference>
<dbReference type="Pfam" id="PF08447">
    <property type="entry name" value="PAS_3"/>
    <property type="match status" value="3"/>
</dbReference>
<dbReference type="InterPro" id="IPR013656">
    <property type="entry name" value="PAS_4"/>
</dbReference>
<feature type="domain" description="PAC" evidence="4">
    <location>
        <begin position="202"/>
        <end position="254"/>
    </location>
</feature>
<dbReference type="InterPro" id="IPR004089">
    <property type="entry name" value="MCPsignal_dom"/>
</dbReference>
<feature type="domain" description="PAS" evidence="3">
    <location>
        <begin position="4"/>
        <end position="63"/>
    </location>
</feature>
<dbReference type="EMBL" id="AP024145">
    <property type="protein sequence ID" value="BCM87260.1"/>
    <property type="molecule type" value="Genomic_DNA"/>
</dbReference>
<dbReference type="Gene3D" id="1.10.287.950">
    <property type="entry name" value="Methyl-accepting chemotaxis protein"/>
    <property type="match status" value="1"/>
</dbReference>
<feature type="domain" description="PAC" evidence="4">
    <location>
        <begin position="324"/>
        <end position="376"/>
    </location>
</feature>
<evidence type="ECO:0000259" key="3">
    <source>
        <dbReference type="PROSITE" id="PS50112"/>
    </source>
</evidence>
<dbReference type="SUPFAM" id="SSF55785">
    <property type="entry name" value="PYP-like sensor domain (PAS domain)"/>
    <property type="match status" value="4"/>
</dbReference>
<feature type="domain" description="PAS" evidence="3">
    <location>
        <begin position="387"/>
        <end position="443"/>
    </location>
</feature>
<dbReference type="InterPro" id="IPR050903">
    <property type="entry name" value="Bact_Chemotaxis_MeTrfase"/>
</dbReference>
<dbReference type="SMART" id="SM00283">
    <property type="entry name" value="MA"/>
    <property type="match status" value="1"/>
</dbReference>
<dbReference type="PROSITE" id="PS50111">
    <property type="entry name" value="CHEMOTAXIS_TRANSDUC_2"/>
    <property type="match status" value="1"/>
</dbReference>
<evidence type="ECO:0000313" key="5">
    <source>
        <dbReference type="EMBL" id="BCM87260.1"/>
    </source>
</evidence>
<dbReference type="GO" id="GO:0016020">
    <property type="term" value="C:membrane"/>
    <property type="evidence" value="ECO:0007669"/>
    <property type="project" value="InterPro"/>
</dbReference>
<dbReference type="Pfam" id="PF00015">
    <property type="entry name" value="MCPsignal"/>
    <property type="match status" value="1"/>
</dbReference>
<dbReference type="Proteomes" id="UP000663508">
    <property type="component" value="Chromosome"/>
</dbReference>
<dbReference type="PRINTS" id="PR00260">
    <property type="entry name" value="CHEMTRNSDUCR"/>
</dbReference>
<dbReference type="SUPFAM" id="SSF58104">
    <property type="entry name" value="Methyl-accepting chemotaxis protein (MCP) signaling domain"/>
    <property type="match status" value="1"/>
</dbReference>
<sequence length="736" mass="80305">MLLLNQRLKAHMNALDASQAIVEFDLDGTIITANANFLAAVGYRLEEIQGRHHTMFVDPAERDDPAYAQFWAALRRGEHQVADYRRIARGGREIWMHASYNPLLNRAGKPYGVVKFATDITAQTLRNADFAGKLTALDRSQGIIEFDLDGTVTTANANFLAVLGYEAEEVRGKHHGMFVEASERNSEAYRAFWEALRRGEHQVAEFKRIGKDGREVWIRASYNPVRDNAGRIVKIVKLATDITAQKRLGADHEGKLRALDRSQGIIEFDLDGTVTTANANFLAVLGYEAEEVRGKHHGMFVEASERNSEAYRAFWEALRRGEFQQAEFKRIGRGGREVWIQASYNPVRDAAGRVTKVVKFATDITEQKLRNADFEGKMMALDRSQGIIEFNLDGTVITANENFLAVLGYEAEEVRGKHHGMFVEPAERNSEAYRAFWEALRRGEFQQAEFKRIGRGGREVWIQASYNPVRDAAGRVTKVVKFATDVTRAVAERLRRAELHRAIDSDLDGMASFISQASQQAVGAASAAEQASGNTQSVAAGSEELAASVGEISQQVGRALEVTGRAVEQANATSTVVAGLAAAAQRIGAVVETIDRIASQTNLLALNATIEAARAGQAGKGFAVVAAEVKELATQTARATESIGRQIAETQTAASEAASAIAGIGATVGQVNEISSAISAAIEEQSVVAQEMSSNMQAMTQAVSEISRNIALIADHTRRVNHSAQQIREASRSMVA</sequence>
<dbReference type="InterPro" id="IPR013655">
    <property type="entry name" value="PAS_fold_3"/>
</dbReference>
<dbReference type="PROSITE" id="PS50113">
    <property type="entry name" value="PAC"/>
    <property type="match status" value="4"/>
</dbReference>
<dbReference type="CDD" id="cd00130">
    <property type="entry name" value="PAS"/>
    <property type="match status" value="4"/>
</dbReference>
<dbReference type="NCBIfam" id="TIGR00229">
    <property type="entry name" value="sensory_box"/>
    <property type="match status" value="4"/>
</dbReference>
<accession>A0A8H9CAA8</accession>
<organism evidence="5 6">
    <name type="scientific">Methylobacterium indicum</name>
    <dbReference type="NCBI Taxonomy" id="1775910"/>
    <lineage>
        <taxon>Bacteria</taxon>
        <taxon>Pseudomonadati</taxon>
        <taxon>Pseudomonadota</taxon>
        <taxon>Alphaproteobacteria</taxon>
        <taxon>Hyphomicrobiales</taxon>
        <taxon>Methylobacteriaceae</taxon>
        <taxon>Methylobacterium</taxon>
    </lineage>
</organism>
<dbReference type="PANTHER" id="PTHR24422:SF10">
    <property type="entry name" value="CHEMOTAXIS PROTEIN METHYLTRANSFERASE 2"/>
    <property type="match status" value="1"/>
</dbReference>
<dbReference type="GO" id="GO:0006935">
    <property type="term" value="P:chemotaxis"/>
    <property type="evidence" value="ECO:0007669"/>
    <property type="project" value="InterPro"/>
</dbReference>
<keyword evidence="1" id="KW-0807">Transducer</keyword>
<evidence type="ECO:0000313" key="6">
    <source>
        <dbReference type="Proteomes" id="UP000663508"/>
    </source>
</evidence>
<feature type="domain" description="PAS" evidence="3">
    <location>
        <begin position="265"/>
        <end position="295"/>
    </location>
</feature>
<dbReference type="GO" id="GO:0007165">
    <property type="term" value="P:signal transduction"/>
    <property type="evidence" value="ECO:0007669"/>
    <property type="project" value="UniProtKB-KW"/>
</dbReference>
<feature type="domain" description="Methyl-accepting transducer" evidence="2">
    <location>
        <begin position="499"/>
        <end position="721"/>
    </location>
</feature>
<evidence type="ECO:0000256" key="1">
    <source>
        <dbReference type="PROSITE-ProRule" id="PRU00284"/>
    </source>
</evidence>